<evidence type="ECO:0000256" key="13">
    <source>
        <dbReference type="ARBA" id="ARBA00034923"/>
    </source>
</evidence>
<evidence type="ECO:0000313" key="18">
    <source>
        <dbReference type="EMBL" id="MFC3141696.1"/>
    </source>
</evidence>
<dbReference type="SUPFAM" id="SSF52980">
    <property type="entry name" value="Restriction endonuclease-like"/>
    <property type="match status" value="1"/>
</dbReference>
<reference evidence="19" key="1">
    <citation type="journal article" date="2019" name="Int. J. Syst. Evol. Microbiol.">
        <title>The Global Catalogue of Microorganisms (GCM) 10K type strain sequencing project: providing services to taxonomists for standard genome sequencing and annotation.</title>
        <authorList>
            <consortium name="The Broad Institute Genomics Platform"/>
            <consortium name="The Broad Institute Genome Sequencing Center for Infectious Disease"/>
            <person name="Wu L."/>
            <person name="Ma J."/>
        </authorList>
    </citation>
    <scope>NUCLEOTIDE SEQUENCE [LARGE SCALE GENOMIC DNA]</scope>
    <source>
        <strain evidence="19">KCTC 52366</strain>
    </source>
</reference>
<dbReference type="Gene3D" id="3.40.50.300">
    <property type="entry name" value="P-loop containing nucleotide triphosphate hydrolases"/>
    <property type="match status" value="4"/>
</dbReference>
<evidence type="ECO:0000256" key="10">
    <source>
        <dbReference type="ARBA" id="ARBA00023235"/>
    </source>
</evidence>
<dbReference type="GO" id="GO:0004386">
    <property type="term" value="F:helicase activity"/>
    <property type="evidence" value="ECO:0007669"/>
    <property type="project" value="UniProtKB-KW"/>
</dbReference>
<dbReference type="InterPro" id="IPR011335">
    <property type="entry name" value="Restrct_endonuc-II-like"/>
</dbReference>
<keyword evidence="3" id="KW-0227">DNA damage</keyword>
<evidence type="ECO:0000313" key="19">
    <source>
        <dbReference type="Proteomes" id="UP001595632"/>
    </source>
</evidence>
<evidence type="ECO:0000256" key="1">
    <source>
        <dbReference type="ARBA" id="ARBA00022722"/>
    </source>
</evidence>
<dbReference type="Pfam" id="PF13361">
    <property type="entry name" value="UvrD_C"/>
    <property type="match status" value="1"/>
</dbReference>
<dbReference type="PANTHER" id="PTHR11070">
    <property type="entry name" value="UVRD / RECB / PCRA DNA HELICASE FAMILY MEMBER"/>
    <property type="match status" value="1"/>
</dbReference>
<evidence type="ECO:0000256" key="12">
    <source>
        <dbReference type="ARBA" id="ARBA00034808"/>
    </source>
</evidence>
<dbReference type="Pfam" id="PF00580">
    <property type="entry name" value="UvrD-helicase"/>
    <property type="match status" value="1"/>
</dbReference>
<feature type="binding site" evidence="15">
    <location>
        <begin position="24"/>
        <end position="31"/>
    </location>
    <ligand>
        <name>ATP</name>
        <dbReference type="ChEBI" id="CHEBI:30616"/>
    </ligand>
</feature>
<comment type="catalytic activity">
    <reaction evidence="14">
        <text>ATP + H2O = ADP + phosphate + H(+)</text>
        <dbReference type="Rhea" id="RHEA:13065"/>
        <dbReference type="ChEBI" id="CHEBI:15377"/>
        <dbReference type="ChEBI" id="CHEBI:15378"/>
        <dbReference type="ChEBI" id="CHEBI:30616"/>
        <dbReference type="ChEBI" id="CHEBI:43474"/>
        <dbReference type="ChEBI" id="CHEBI:456216"/>
        <dbReference type="EC" id="5.6.2.4"/>
    </reaction>
</comment>
<sequence length="1124" mass="124294">MTLDEATLSQNRAADPDMATWLSANAGSGKTRVLTDRVARLLLNKVPPQNILCLTYTKAAASEMQNRLFKRLGDWALKPDGALAQELHRMGATDVTSPDRLAEARRLFARAIETPGGLRIQTIHSFCASLLRRFPLEAGVSPSFVEMDDRSAQRLRQDVVEAMATGPQVDAVDAVAALYSGEDLDGLTQAIVGRQESLAHPLDRAEVMRLFDCPANLTPEGLLDDVFDGNEADLMTSVIQRLRESTKSNDQKDAEKLAVLNWNVPNIALLEACFERFLYGEKAKAPFGAKTDRFPTKDCKAAMGALADDLDALMERVQDARPLLIALQAVERADALHRFSAAFLPAYEARKLAHGWLDFDDLILKTRHLLSDPVVADWVLYRLDGGLDHILVDEAQDTSPVQWQVIEKLAQEFTSGVGARDDKLRTIFVVGDKKQSIYSFQGADPEEFDRMRDHFRERLEGVGHPLQRRELEFSFRSSAAILRLVDTLFTEVPAARMEMDARHRAFHADLPGRVDLWPAVPVAEKQDPAHWYDPVDTLAENHHDVVLAHAIARNIRETIASETIPLPNGTRRRVRAGDFLILVRRRSTLFSELIRACKAEGLPVAGADRLKLGGELAVKDLAAVLSFLATPEDDLSLAAALRSPLFGWSEDELFRLAAGRGRAYLWNALRDRGAEWPATMEILDDLRDQTDFLRPYDLIERILSRHDGRRKLLARLGSEAEDGIDSLLNQALAYERMEVPSLTGFLTWLETDDVEVKRQMDTAGDQIRVMTVHGSKGLEAPIVILPDTNKRRSPMRDELVTLEGGETVWKTRAGKQPEVMKDALDAKKTAQEAETLRLLYVAITRAETWLIVAAAGDTGDADDCWHGLIGQAVAGMGPVKLDTPVGEGLRATHGNWDMGALVEARTDVAEPPALPDWIDRHLPVPSAVKTLSPSNLGGAKVIGAEPDEGDLETALRRGRMAHLLLEHLPLFPEADRDRIGRQLLEQGTETPAPGEVEMILADVGRILADGSLAFLFEPDVLSEVDLSASLPDLGDTRIHGTIDKLSVGPDRVLAVDFKTNRIVPDRPEDVPLGVLRQMAAYDLALRQIYPDRVVETAILWTTGPSLMPLPHDIVRAALQNWPTS</sequence>
<dbReference type="PROSITE" id="PS51198">
    <property type="entry name" value="UVRD_HELICASE_ATP_BIND"/>
    <property type="match status" value="1"/>
</dbReference>
<keyword evidence="6" id="KW-0269">Exonuclease</keyword>
<keyword evidence="4 15" id="KW-0378">Hydrolase</keyword>
<dbReference type="InterPro" id="IPR000212">
    <property type="entry name" value="DNA_helicase_UvrD/REP"/>
</dbReference>
<evidence type="ECO:0000256" key="11">
    <source>
        <dbReference type="ARBA" id="ARBA00034617"/>
    </source>
</evidence>
<protein>
    <recommendedName>
        <fullName evidence="12">DNA 3'-5' helicase</fullName>
        <ecNumber evidence="12">5.6.2.4</ecNumber>
    </recommendedName>
    <alternativeName>
        <fullName evidence="13">DNA 3'-5' helicase II</fullName>
    </alternativeName>
</protein>
<evidence type="ECO:0000256" key="14">
    <source>
        <dbReference type="ARBA" id="ARBA00048988"/>
    </source>
</evidence>
<dbReference type="PROSITE" id="PS51217">
    <property type="entry name" value="UVRD_HELICASE_CTER"/>
    <property type="match status" value="1"/>
</dbReference>
<keyword evidence="2 15" id="KW-0547">Nucleotide-binding</keyword>
<dbReference type="Gene3D" id="3.90.320.10">
    <property type="match status" value="1"/>
</dbReference>
<dbReference type="InterPro" id="IPR038726">
    <property type="entry name" value="PDDEXK_AddAB-type"/>
</dbReference>
<evidence type="ECO:0000259" key="16">
    <source>
        <dbReference type="PROSITE" id="PS51198"/>
    </source>
</evidence>
<keyword evidence="7 15" id="KW-0067">ATP-binding</keyword>
<dbReference type="InterPro" id="IPR011604">
    <property type="entry name" value="PDDEXK-like_dom_sf"/>
</dbReference>
<dbReference type="NCBIfam" id="TIGR02784">
    <property type="entry name" value="addA_alphas"/>
    <property type="match status" value="1"/>
</dbReference>
<organism evidence="18 19">
    <name type="scientific">Psychromarinibacter halotolerans</name>
    <dbReference type="NCBI Taxonomy" id="1775175"/>
    <lineage>
        <taxon>Bacteria</taxon>
        <taxon>Pseudomonadati</taxon>
        <taxon>Pseudomonadota</taxon>
        <taxon>Alphaproteobacteria</taxon>
        <taxon>Rhodobacterales</taxon>
        <taxon>Paracoccaceae</taxon>
        <taxon>Psychromarinibacter</taxon>
    </lineage>
</organism>
<evidence type="ECO:0000256" key="7">
    <source>
        <dbReference type="ARBA" id="ARBA00022840"/>
    </source>
</evidence>
<evidence type="ECO:0000256" key="5">
    <source>
        <dbReference type="ARBA" id="ARBA00022806"/>
    </source>
</evidence>
<dbReference type="EC" id="5.6.2.4" evidence="12"/>
<evidence type="ECO:0000256" key="2">
    <source>
        <dbReference type="ARBA" id="ARBA00022741"/>
    </source>
</evidence>
<evidence type="ECO:0000256" key="9">
    <source>
        <dbReference type="ARBA" id="ARBA00023204"/>
    </source>
</evidence>
<dbReference type="RefSeq" id="WP_275632052.1">
    <property type="nucleotide sequence ID" value="NZ_JARGYD010000002.1"/>
</dbReference>
<keyword evidence="5 15" id="KW-0347">Helicase</keyword>
<keyword evidence="8" id="KW-0238">DNA-binding</keyword>
<dbReference type="Pfam" id="PF12705">
    <property type="entry name" value="PDDEXK_1"/>
    <property type="match status" value="1"/>
</dbReference>
<dbReference type="InterPro" id="IPR014151">
    <property type="entry name" value="DNA_helicase_AddA"/>
</dbReference>
<accession>A0ABV7GN05</accession>
<dbReference type="InterPro" id="IPR014017">
    <property type="entry name" value="DNA_helicase_UvrD-like_C"/>
</dbReference>
<dbReference type="Gene3D" id="1.10.486.10">
    <property type="entry name" value="PCRA, domain 4"/>
    <property type="match status" value="1"/>
</dbReference>
<proteinExistence type="predicted"/>
<evidence type="ECO:0000259" key="17">
    <source>
        <dbReference type="PROSITE" id="PS51217"/>
    </source>
</evidence>
<dbReference type="InterPro" id="IPR014016">
    <property type="entry name" value="UvrD-like_ATP-bd"/>
</dbReference>
<keyword evidence="19" id="KW-1185">Reference proteome</keyword>
<evidence type="ECO:0000256" key="8">
    <source>
        <dbReference type="ARBA" id="ARBA00023125"/>
    </source>
</evidence>
<evidence type="ECO:0000256" key="4">
    <source>
        <dbReference type="ARBA" id="ARBA00022801"/>
    </source>
</evidence>
<evidence type="ECO:0000256" key="15">
    <source>
        <dbReference type="PROSITE-ProRule" id="PRU00560"/>
    </source>
</evidence>
<evidence type="ECO:0000256" key="3">
    <source>
        <dbReference type="ARBA" id="ARBA00022763"/>
    </source>
</evidence>
<name>A0ABV7GN05_9RHOB</name>
<gene>
    <name evidence="18" type="primary">addA</name>
    <name evidence="18" type="ORF">ACFOGP_03200</name>
</gene>
<dbReference type="Proteomes" id="UP001595632">
    <property type="component" value="Unassembled WGS sequence"/>
</dbReference>
<feature type="domain" description="UvrD-like helicase ATP-binding" evidence="16">
    <location>
        <begin position="3"/>
        <end position="478"/>
    </location>
</feature>
<evidence type="ECO:0000256" key="6">
    <source>
        <dbReference type="ARBA" id="ARBA00022839"/>
    </source>
</evidence>
<dbReference type="SUPFAM" id="SSF52540">
    <property type="entry name" value="P-loop containing nucleoside triphosphate hydrolases"/>
    <property type="match status" value="1"/>
</dbReference>
<keyword evidence="10" id="KW-0413">Isomerase</keyword>
<keyword evidence="9" id="KW-0234">DNA repair</keyword>
<keyword evidence="1" id="KW-0540">Nuclease</keyword>
<dbReference type="PANTHER" id="PTHR11070:SF2">
    <property type="entry name" value="ATP-DEPENDENT DNA HELICASE SRS2"/>
    <property type="match status" value="1"/>
</dbReference>
<comment type="caution">
    <text evidence="18">The sequence shown here is derived from an EMBL/GenBank/DDBJ whole genome shotgun (WGS) entry which is preliminary data.</text>
</comment>
<feature type="domain" description="UvrD-like helicase C-terminal" evidence="17">
    <location>
        <begin position="495"/>
        <end position="777"/>
    </location>
</feature>
<dbReference type="EMBL" id="JBHRTB010000010">
    <property type="protein sequence ID" value="MFC3141696.1"/>
    <property type="molecule type" value="Genomic_DNA"/>
</dbReference>
<dbReference type="InterPro" id="IPR027417">
    <property type="entry name" value="P-loop_NTPase"/>
</dbReference>
<comment type="catalytic activity">
    <reaction evidence="11">
        <text>Couples ATP hydrolysis with the unwinding of duplex DNA by translocating in the 3'-5' direction.</text>
        <dbReference type="EC" id="5.6.2.4"/>
    </reaction>
</comment>